<dbReference type="EMBL" id="BAAAPU010000007">
    <property type="protein sequence ID" value="GAA1979989.1"/>
    <property type="molecule type" value="Genomic_DNA"/>
</dbReference>
<gene>
    <name evidence="3" type="ORF">GCM10009817_20830</name>
</gene>
<accession>A0ABN2S414</accession>
<dbReference type="InterPro" id="IPR018310">
    <property type="entry name" value="Put_endonuclease_Z1-dom"/>
</dbReference>
<dbReference type="Proteomes" id="UP001500013">
    <property type="component" value="Unassembled WGS sequence"/>
</dbReference>
<evidence type="ECO:0000313" key="3">
    <source>
        <dbReference type="EMBL" id="GAA1979989.1"/>
    </source>
</evidence>
<keyword evidence="4" id="KW-1185">Reference proteome</keyword>
<dbReference type="Pfam" id="PF10593">
    <property type="entry name" value="Z1"/>
    <property type="match status" value="1"/>
</dbReference>
<feature type="compositionally biased region" description="Acidic residues" evidence="1">
    <location>
        <begin position="869"/>
        <end position="878"/>
    </location>
</feature>
<feature type="region of interest" description="Disordered" evidence="1">
    <location>
        <begin position="869"/>
        <end position="893"/>
    </location>
</feature>
<sequence>MKPEYIKHLIINDQRQRNVSLDEAADALVMGLGLSDRSPVDLAVAQMREEARRLESLKVPGGVEAAAYREAKTSDARELHWYTGPRDSDRYWGHLRRGLEASSLAPVLPEIDAASSKVVAHFADPGVRRLKKKGLVLGYVQSGKTANYAAVAAKAADAGYRLCIVMSGLHNNLRRQTQVRLNRDLGVSNWAALTTDDRDFGEVLHGQALLQNPQMRTLAVVKKNPVRLQRLRDWLKNIDPTVRAQAPILLLDDEADQATPNSLAARQELSRINALIREIWSEIPTGSYVGYTATPFANIFMDPNDELELYPSDFILDLPRSPEYFGAERIFGRQTVADAADPEPGLDMIRSIPLDEAETLRPPHSAEKRQSYDPPLTDSLVDAVVWFLIATSIRRLRGDNGHSSMLVHTTSYVAPHFALASKIEGYLFQLRRAFNEGDLSEFEASFLREVHRVTGVNEHPAPAWDEVAAVLVDVLEEVRVVVDNGRSTDRLDYGRRTESGQAIHETVIAVGGGTLSRGLTLEGLCVSYFTRTTNTYDTLLQMGRWFGYRPGYEDLPRIWMTDELNADFAFLATVEEELRVEIRRLATLGVTPREMGIRVRAHAGRLSITSPDKMHHAKVVQLSFAGQRHQTFILHERETEVLEENIAAARRLANRCQDAAEVGIQTPSRRQFLNVDVTDVCDFLRGFRFHPTQGLRSGHVVDWIERHARQLPWNVVFIGTETKHVVEGRGQVDLGKVDLGFDAPMPMVNRAPLRDGGTNRANIKALLSAQDWVADLDPDVVAHHRSNGISFPDIRATTAPDTGTLIVYAVSNRSVPLRAAQAKSRREMQAEVPVIGLGIIFPELAEEGRAADGEFIAVTPTWTPRVDEEIEEIPEDDEKSNTVDAEELMRTES</sequence>
<organism evidence="3 4">
    <name type="scientific">Terrabacter lapilli</name>
    <dbReference type="NCBI Taxonomy" id="436231"/>
    <lineage>
        <taxon>Bacteria</taxon>
        <taxon>Bacillati</taxon>
        <taxon>Actinomycetota</taxon>
        <taxon>Actinomycetes</taxon>
        <taxon>Micrococcales</taxon>
        <taxon>Intrasporangiaceae</taxon>
        <taxon>Terrabacter</taxon>
    </lineage>
</organism>
<comment type="caution">
    <text evidence="3">The sequence shown here is derived from an EMBL/GenBank/DDBJ whole genome shotgun (WGS) entry which is preliminary data.</text>
</comment>
<reference evidence="3 4" key="1">
    <citation type="journal article" date="2019" name="Int. J. Syst. Evol. Microbiol.">
        <title>The Global Catalogue of Microorganisms (GCM) 10K type strain sequencing project: providing services to taxonomists for standard genome sequencing and annotation.</title>
        <authorList>
            <consortium name="The Broad Institute Genomics Platform"/>
            <consortium name="The Broad Institute Genome Sequencing Center for Infectious Disease"/>
            <person name="Wu L."/>
            <person name="Ma J."/>
        </authorList>
    </citation>
    <scope>NUCLEOTIDE SEQUENCE [LARGE SCALE GENOMIC DNA]</scope>
    <source>
        <strain evidence="3 4">JCM 15628</strain>
    </source>
</reference>
<dbReference type="RefSeq" id="WP_344061575.1">
    <property type="nucleotide sequence ID" value="NZ_BAAAPU010000007.1"/>
</dbReference>
<evidence type="ECO:0000259" key="2">
    <source>
        <dbReference type="Pfam" id="PF10593"/>
    </source>
</evidence>
<feature type="domain" description="Putative endonuclease Z1" evidence="2">
    <location>
        <begin position="379"/>
        <end position="603"/>
    </location>
</feature>
<proteinExistence type="predicted"/>
<evidence type="ECO:0000313" key="4">
    <source>
        <dbReference type="Proteomes" id="UP001500013"/>
    </source>
</evidence>
<evidence type="ECO:0000256" key="1">
    <source>
        <dbReference type="SAM" id="MobiDB-lite"/>
    </source>
</evidence>
<protein>
    <submittedName>
        <fullName evidence="3">Z1 domain-containing protein</fullName>
    </submittedName>
</protein>
<name>A0ABN2S414_9MICO</name>